<dbReference type="PANTHER" id="PTHR12526">
    <property type="entry name" value="GLYCOSYLTRANSFERASE"/>
    <property type="match status" value="1"/>
</dbReference>
<dbReference type="SUPFAM" id="SSF53756">
    <property type="entry name" value="UDP-Glycosyltransferase/glycogen phosphorylase"/>
    <property type="match status" value="1"/>
</dbReference>
<gene>
    <name evidence="2" type="ORF">J2045_004342</name>
</gene>
<dbReference type="Proteomes" id="UP001238496">
    <property type="component" value="Unassembled WGS sequence"/>
</dbReference>
<feature type="domain" description="Glycosyltransferase subfamily 4-like N-terminal" evidence="1">
    <location>
        <begin position="19"/>
        <end position="170"/>
    </location>
</feature>
<organism evidence="2 3">
    <name type="scientific">Peteryoungia aggregata LMG 23059</name>
    <dbReference type="NCBI Taxonomy" id="1368425"/>
    <lineage>
        <taxon>Bacteria</taxon>
        <taxon>Pseudomonadati</taxon>
        <taxon>Pseudomonadota</taxon>
        <taxon>Alphaproteobacteria</taxon>
        <taxon>Hyphomicrobiales</taxon>
        <taxon>Rhizobiaceae</taxon>
        <taxon>Peteryoungia</taxon>
    </lineage>
</organism>
<dbReference type="EMBL" id="JAUSUW010000018">
    <property type="protein sequence ID" value="MDQ0423290.1"/>
    <property type="molecule type" value="Genomic_DNA"/>
</dbReference>
<dbReference type="Pfam" id="PF13692">
    <property type="entry name" value="Glyco_trans_1_4"/>
    <property type="match status" value="1"/>
</dbReference>
<evidence type="ECO:0000313" key="2">
    <source>
        <dbReference type="EMBL" id="MDQ0423290.1"/>
    </source>
</evidence>
<evidence type="ECO:0000259" key="1">
    <source>
        <dbReference type="Pfam" id="PF13439"/>
    </source>
</evidence>
<dbReference type="PANTHER" id="PTHR12526:SF600">
    <property type="entry name" value="GLYCOSYL TRANSFERASE GROUP 1"/>
    <property type="match status" value="1"/>
</dbReference>
<accession>A0ABU0GD64</accession>
<dbReference type="Gene3D" id="3.40.50.2000">
    <property type="entry name" value="Glycogen Phosphorylase B"/>
    <property type="match status" value="2"/>
</dbReference>
<proteinExistence type="predicted"/>
<protein>
    <submittedName>
        <fullName evidence="2">Glycosyltransferase involved in cell wall biosynthesis</fullName>
    </submittedName>
</protein>
<dbReference type="Pfam" id="PF13439">
    <property type="entry name" value="Glyco_transf_4"/>
    <property type="match status" value="1"/>
</dbReference>
<evidence type="ECO:0000313" key="3">
    <source>
        <dbReference type="Proteomes" id="UP001238496"/>
    </source>
</evidence>
<sequence>MRFHYISPSTLPSLSANSVHVALQCDALGREGVDVVLYAKRSVPEPAALASAVGEAYGVKSARLKIVSYHSTSTKGDNLRIAAMAVFGVLMDRRPKHVLSRNLYAAFLLACLFRLPLVFETHQLETGLRKWMQRLVMRCRHVTTIVISSRLEQYLTEHHGVPPWNCVVMHDAAPDGIEPVPSSSRRTQLMQLVPLADLRWRQVCGYFGHLYQGRGIEVVEAMADARPDCLFLVYGGNPEEVSAKRLANTSSNLVFMGHVYHPVARQLMCLMDVLLMPYQESVSIGVSGHDTARWMSPMKMFEYMGSGVPIISSDLPVLREVLCDGQNCRLALPTDVSGWVTALDHLHSEPGLSDRLGSAAHVQYRERHTWSARARGILVAARCLA</sequence>
<reference evidence="2 3" key="1">
    <citation type="submission" date="2023-07" db="EMBL/GenBank/DDBJ databases">
        <title>Genomic Encyclopedia of Type Strains, Phase IV (KMG-IV): sequencing the most valuable type-strain genomes for metagenomic binning, comparative biology and taxonomic classification.</title>
        <authorList>
            <person name="Goeker M."/>
        </authorList>
    </citation>
    <scope>NUCLEOTIDE SEQUENCE [LARGE SCALE GENOMIC DNA]</scope>
    <source>
        <strain evidence="2 3">DSM 1111</strain>
    </source>
</reference>
<keyword evidence="3" id="KW-1185">Reference proteome</keyword>
<name>A0ABU0GD64_9HYPH</name>
<comment type="caution">
    <text evidence="2">The sequence shown here is derived from an EMBL/GenBank/DDBJ whole genome shotgun (WGS) entry which is preliminary data.</text>
</comment>
<dbReference type="RefSeq" id="WP_307376980.1">
    <property type="nucleotide sequence ID" value="NZ_JAUSUW010000018.1"/>
</dbReference>
<dbReference type="InterPro" id="IPR028098">
    <property type="entry name" value="Glyco_trans_4-like_N"/>
</dbReference>
<dbReference type="CDD" id="cd03801">
    <property type="entry name" value="GT4_PimA-like"/>
    <property type="match status" value="1"/>
</dbReference>